<dbReference type="InterPro" id="IPR016186">
    <property type="entry name" value="C-type_lectin-like/link_sf"/>
</dbReference>
<protein>
    <submittedName>
        <fullName evidence="3">Gliding motility-associated C-terminal domain-containing protein</fullName>
    </submittedName>
</protein>
<dbReference type="InterPro" id="IPR034007">
    <property type="entry name" value="CTLD_bac"/>
</dbReference>
<gene>
    <name evidence="3" type="ORF">SAMN05444148_0336</name>
</gene>
<dbReference type="InterPro" id="IPR016187">
    <property type="entry name" value="CTDL_fold"/>
</dbReference>
<dbReference type="Gene3D" id="3.10.100.10">
    <property type="entry name" value="Mannose-Binding Protein A, subunit A"/>
    <property type="match status" value="1"/>
</dbReference>
<feature type="chain" id="PRO_5012635387" evidence="1">
    <location>
        <begin position="23"/>
        <end position="810"/>
    </location>
</feature>
<dbReference type="EMBL" id="FQWS01000001">
    <property type="protein sequence ID" value="SHG52301.1"/>
    <property type="molecule type" value="Genomic_DNA"/>
</dbReference>
<dbReference type="Pfam" id="PF19081">
    <property type="entry name" value="Ig_7"/>
    <property type="match status" value="1"/>
</dbReference>
<dbReference type="AlphaFoldDB" id="A0A1M5KHR8"/>
<sequence length="810" mass="88308">MIKLKSLLALLLIFIGSIILNAQDLPPEITATGDQNYCVGVPMPIVSTVSITDPDVTDTTLDEIFVQISEGYVSGFDVLNLTGLHPNITAVWQQTEGQLVLSGPATFAEFEAAILDIEFSTTQTIFSSDRSFSINLGNANYLPSTDHYYFYIASFGITWADARAEAATRDYFGLQGYLATITTPEEAQLAGEQAAGAGWIGATDEETEGIWKWVTGPEAGTEFFNQSTFSPINGEFSFWNTGEPNNFGAGGEDYAHITDPSVGILGSWNDLPLAGDPDVNGPYHPQGYIVEFGGLPGDPDINLSAATRINMPQLSFNNASGCSGDEIALTLTTNTDNVIWYDGVSSTNIVNTGNTYSTTYTETAVFWISATFMGCGDGSRVPLTVTIDPAPEANDITIQQCDDASADGISVFNLDIYRGSIADGSTTSVVSFFEDDQLTIPIYNGSSYTNLSNNQVVYAQVVNPTTGCSSVAEVTLIVSLPASETFDLSICDDEEEDGFTEFNLSDLDGEILMGFPVTAQTSFFPTFNDALLNTNQFSNNYTNSTINTETIFVKVNDGLACLGIFEVNLEVKPLPELLPDEKVIYCLNTFPSKIILDSGVVSGIPNNFYYNWSTDETTILIEVNQPGSYWVDVTEVDGCTNRRNIEVVASNTAEFVSIDVIDGVENNMVTVEVSGDGDYEFSLTSEVGPFQDFNVFENVSSGIQTVFVRDKNGCGTVLESFPVIGFPKFFTPNGDANNDFWTIDGFNEEFLANSRVQIFNRHGKLLTELSAQNPFWDGTYNGKYMPSDDYWFLVSLQDGRTFTKHFALKR</sequence>
<evidence type="ECO:0000259" key="2">
    <source>
        <dbReference type="PROSITE" id="PS50041"/>
    </source>
</evidence>
<keyword evidence="1" id="KW-0732">Signal</keyword>
<dbReference type="InterPro" id="IPR050111">
    <property type="entry name" value="C-type_lectin/snaclec_domain"/>
</dbReference>
<accession>A0A1M5KHR8</accession>
<evidence type="ECO:0000313" key="4">
    <source>
        <dbReference type="Proteomes" id="UP000184522"/>
    </source>
</evidence>
<keyword evidence="4" id="KW-1185">Reference proteome</keyword>
<dbReference type="Proteomes" id="UP000184522">
    <property type="component" value="Unassembled WGS sequence"/>
</dbReference>
<dbReference type="InterPro" id="IPR001304">
    <property type="entry name" value="C-type_lectin-like"/>
</dbReference>
<organism evidence="3 4">
    <name type="scientific">Winogradskyella jejuensis</name>
    <dbReference type="NCBI Taxonomy" id="1089305"/>
    <lineage>
        <taxon>Bacteria</taxon>
        <taxon>Pseudomonadati</taxon>
        <taxon>Bacteroidota</taxon>
        <taxon>Flavobacteriia</taxon>
        <taxon>Flavobacteriales</taxon>
        <taxon>Flavobacteriaceae</taxon>
        <taxon>Winogradskyella</taxon>
    </lineage>
</organism>
<dbReference type="OrthoDB" id="9765926at2"/>
<name>A0A1M5KHR8_9FLAO</name>
<dbReference type="InterPro" id="IPR026341">
    <property type="entry name" value="T9SS_type_B"/>
</dbReference>
<evidence type="ECO:0000256" key="1">
    <source>
        <dbReference type="SAM" id="SignalP"/>
    </source>
</evidence>
<dbReference type="SUPFAM" id="SSF56436">
    <property type="entry name" value="C-type lectin-like"/>
    <property type="match status" value="1"/>
</dbReference>
<feature type="signal peptide" evidence="1">
    <location>
        <begin position="1"/>
        <end position="22"/>
    </location>
</feature>
<dbReference type="Pfam" id="PF13585">
    <property type="entry name" value="CHU_C"/>
    <property type="match status" value="1"/>
</dbReference>
<dbReference type="STRING" id="1089305.SAMN05444148_0336"/>
<proteinExistence type="predicted"/>
<reference evidence="4" key="1">
    <citation type="submission" date="2016-11" db="EMBL/GenBank/DDBJ databases">
        <authorList>
            <person name="Varghese N."/>
            <person name="Submissions S."/>
        </authorList>
    </citation>
    <scope>NUCLEOTIDE SEQUENCE [LARGE SCALE GENOMIC DNA]</scope>
    <source>
        <strain evidence="4">DSM 25330</strain>
    </source>
</reference>
<dbReference type="CDD" id="cd03603">
    <property type="entry name" value="CLECT_VCBS"/>
    <property type="match status" value="1"/>
</dbReference>
<dbReference type="NCBIfam" id="TIGR04131">
    <property type="entry name" value="Bac_Flav_CTERM"/>
    <property type="match status" value="1"/>
</dbReference>
<dbReference type="PANTHER" id="PTHR22803">
    <property type="entry name" value="MANNOSE, PHOSPHOLIPASE, LECTIN RECEPTOR RELATED"/>
    <property type="match status" value="1"/>
</dbReference>
<dbReference type="InterPro" id="IPR044023">
    <property type="entry name" value="Ig_7"/>
</dbReference>
<feature type="domain" description="C-type lectin" evidence="2">
    <location>
        <begin position="148"/>
        <end position="270"/>
    </location>
</feature>
<dbReference type="PROSITE" id="PS50041">
    <property type="entry name" value="C_TYPE_LECTIN_2"/>
    <property type="match status" value="1"/>
</dbReference>
<evidence type="ECO:0000313" key="3">
    <source>
        <dbReference type="EMBL" id="SHG52301.1"/>
    </source>
</evidence>